<keyword evidence="1" id="KW-0808">Transferase</keyword>
<evidence type="ECO:0000313" key="4">
    <source>
        <dbReference type="EMBL" id="GGB18638.1"/>
    </source>
</evidence>
<evidence type="ECO:0000259" key="3">
    <source>
        <dbReference type="PROSITE" id="PS51186"/>
    </source>
</evidence>
<organism evidence="4 5">
    <name type="scientific">Agarivorans gilvus</name>
    <dbReference type="NCBI Taxonomy" id="680279"/>
    <lineage>
        <taxon>Bacteria</taxon>
        <taxon>Pseudomonadati</taxon>
        <taxon>Pseudomonadota</taxon>
        <taxon>Gammaproteobacteria</taxon>
        <taxon>Alteromonadales</taxon>
        <taxon>Alteromonadaceae</taxon>
        <taxon>Agarivorans</taxon>
    </lineage>
</organism>
<dbReference type="RefSeq" id="WP_055733339.1">
    <property type="nucleotide sequence ID" value="NZ_BMDY01000027.1"/>
</dbReference>
<dbReference type="PANTHER" id="PTHR43072:SF23">
    <property type="entry name" value="UPF0039 PROTEIN C11D3.02C"/>
    <property type="match status" value="1"/>
</dbReference>
<accession>A0ABQ1I7D9</accession>
<feature type="domain" description="N-acetyltransferase" evidence="3">
    <location>
        <begin position="6"/>
        <end position="167"/>
    </location>
</feature>
<reference evidence="5" key="1">
    <citation type="journal article" date="2019" name="Int. J. Syst. Evol. Microbiol.">
        <title>The Global Catalogue of Microorganisms (GCM) 10K type strain sequencing project: providing services to taxonomists for standard genome sequencing and annotation.</title>
        <authorList>
            <consortium name="The Broad Institute Genomics Platform"/>
            <consortium name="The Broad Institute Genome Sequencing Center for Infectious Disease"/>
            <person name="Wu L."/>
            <person name="Ma J."/>
        </authorList>
    </citation>
    <scope>NUCLEOTIDE SEQUENCE [LARGE SCALE GENOMIC DNA]</scope>
    <source>
        <strain evidence="5">CGMCC 1.10131</strain>
    </source>
</reference>
<dbReference type="InterPro" id="IPR016181">
    <property type="entry name" value="Acyl_CoA_acyltransferase"/>
</dbReference>
<dbReference type="Pfam" id="PF13420">
    <property type="entry name" value="Acetyltransf_4"/>
    <property type="match status" value="1"/>
</dbReference>
<dbReference type="EMBL" id="BMDY01000027">
    <property type="protein sequence ID" value="GGB18638.1"/>
    <property type="molecule type" value="Genomic_DNA"/>
</dbReference>
<dbReference type="CDD" id="cd04301">
    <property type="entry name" value="NAT_SF"/>
    <property type="match status" value="1"/>
</dbReference>
<dbReference type="Gene3D" id="3.40.630.30">
    <property type="match status" value="1"/>
</dbReference>
<evidence type="ECO:0000313" key="5">
    <source>
        <dbReference type="Proteomes" id="UP000651977"/>
    </source>
</evidence>
<dbReference type="Proteomes" id="UP000651977">
    <property type="component" value="Unassembled WGS sequence"/>
</dbReference>
<dbReference type="InterPro" id="IPR000182">
    <property type="entry name" value="GNAT_dom"/>
</dbReference>
<gene>
    <name evidence="4" type="ORF">GCM10007414_35050</name>
</gene>
<evidence type="ECO:0000256" key="1">
    <source>
        <dbReference type="ARBA" id="ARBA00022679"/>
    </source>
</evidence>
<protein>
    <submittedName>
        <fullName evidence="4">N-acetyltransferase</fullName>
    </submittedName>
</protein>
<keyword evidence="5" id="KW-1185">Reference proteome</keyword>
<evidence type="ECO:0000256" key="2">
    <source>
        <dbReference type="ARBA" id="ARBA00023315"/>
    </source>
</evidence>
<dbReference type="PANTHER" id="PTHR43072">
    <property type="entry name" value="N-ACETYLTRANSFERASE"/>
    <property type="match status" value="1"/>
</dbReference>
<keyword evidence="2" id="KW-0012">Acyltransferase</keyword>
<sequence>MDGQRQIIRAVQVKDSAAICRIYNHYVVSSSASFEEQPVSEATMAQRIAELSARFPWLVYQQEGEVVAYAYLSAWKPRSAYRFSAESSIYLAAHVRSKGLGKQLYQQLLKQADDYPIATILAGISLPNEASEGLHQSLGFHKVAELEKVGYKFGRWISVAYWQRHIKTEQQLNDFISRQQKELENG</sequence>
<comment type="caution">
    <text evidence="4">The sequence shown here is derived from an EMBL/GenBank/DDBJ whole genome shotgun (WGS) entry which is preliminary data.</text>
</comment>
<name>A0ABQ1I7D9_9ALTE</name>
<proteinExistence type="predicted"/>
<dbReference type="PROSITE" id="PS51186">
    <property type="entry name" value="GNAT"/>
    <property type="match status" value="1"/>
</dbReference>
<dbReference type="SUPFAM" id="SSF55729">
    <property type="entry name" value="Acyl-CoA N-acyltransferases (Nat)"/>
    <property type="match status" value="1"/>
</dbReference>